<dbReference type="EMBL" id="JAKMXF010000343">
    <property type="protein sequence ID" value="KAI6647372.1"/>
    <property type="molecule type" value="Genomic_DNA"/>
</dbReference>
<protein>
    <submittedName>
        <fullName evidence="3">NHL repeat containing protein</fullName>
    </submittedName>
</protein>
<dbReference type="InterPro" id="IPR050952">
    <property type="entry name" value="TRIM-NHL_E3_ligases"/>
</dbReference>
<reference evidence="3 4" key="1">
    <citation type="journal article" date="2023" name="BMC Biol.">
        <title>The compact genome of the sponge Oopsacas minuta (Hexactinellida) is lacking key metazoan core genes.</title>
        <authorList>
            <person name="Santini S."/>
            <person name="Schenkelaars Q."/>
            <person name="Jourda C."/>
            <person name="Duchesne M."/>
            <person name="Belahbib H."/>
            <person name="Rocher C."/>
            <person name="Selva M."/>
            <person name="Riesgo A."/>
            <person name="Vervoort M."/>
            <person name="Leys S.P."/>
            <person name="Kodjabachian L."/>
            <person name="Le Bivic A."/>
            <person name="Borchiellini C."/>
            <person name="Claverie J.M."/>
            <person name="Renard E."/>
        </authorList>
    </citation>
    <scope>NUCLEOTIDE SEQUENCE [LARGE SCALE GENOMIC DNA]</scope>
    <source>
        <strain evidence="3">SPO-2</strain>
    </source>
</reference>
<dbReference type="AlphaFoldDB" id="A0AAV7JEZ7"/>
<name>A0AAV7JEZ7_9METZ</name>
<dbReference type="InterPro" id="IPR011042">
    <property type="entry name" value="6-blade_b-propeller_TolB-like"/>
</dbReference>
<dbReference type="SUPFAM" id="SSF50998">
    <property type="entry name" value="Quinoprotein alcohol dehydrogenase-like"/>
    <property type="match status" value="1"/>
</dbReference>
<sequence>MATYDYSFSSELNRIEQELNTKCQILIDMVSYHQKLMQSKISSIRKTFADSTDPCLNSRVRGKFKFDIDPILKSISSAIKLEILIEDKPIVSTGKHNTEDFRLPKDLAIHRASGRIYIADLGNECVKVCGSSGKVVDTIGEAQLKEPHGLLIVSNLIYVTDTELHSVLAFDVKTKEFIDRVGKKGRASNELDTPKGLAINQDDFIYICDHANDRVVIYKANLEFVRALTWDNIKKPLNIEFTSNKMYLLCDSNPCLFIMSTSGEQRAHLPNGYNCNVMPTGFFCVDRDERIVMSCYGGIINIFDKNIFDMRTPDPIYELNKISDDMAVLQDLSTSTDPNILYVASGTDVIVWDLLSAKCIGKFIGNSSAITRIYYGTKKEKTPFLVTCCRDKSVNIFDNPEASWSISTSSVIQYPTDREPRLSCSSASQDESPLYNGCISNKSIKAERLLYDCSFSTLTHYNDMLLLAYNEFIYQYDVQNMAFVKKVDTLPLGKSCSDVNNMVRFPNQPFVATTCRKGYIKFLDPIKLSLYSKNNYYANCQSLYPHASVMKLACNSGMIATTSNSNIHDLKLWKVNTDVFKTS</sequence>
<evidence type="ECO:0000313" key="4">
    <source>
        <dbReference type="Proteomes" id="UP001165289"/>
    </source>
</evidence>
<dbReference type="GO" id="GO:0008270">
    <property type="term" value="F:zinc ion binding"/>
    <property type="evidence" value="ECO:0007669"/>
    <property type="project" value="UniProtKB-KW"/>
</dbReference>
<dbReference type="CDD" id="cd05819">
    <property type="entry name" value="NHL"/>
    <property type="match status" value="1"/>
</dbReference>
<dbReference type="PANTHER" id="PTHR24104">
    <property type="entry name" value="E3 UBIQUITIN-PROTEIN LIGASE NHLRC1-RELATED"/>
    <property type="match status" value="1"/>
</dbReference>
<dbReference type="PANTHER" id="PTHR24104:SF25">
    <property type="entry name" value="PROTEIN LIN-41"/>
    <property type="match status" value="1"/>
</dbReference>
<keyword evidence="1" id="KW-0677">Repeat</keyword>
<dbReference type="Proteomes" id="UP001165289">
    <property type="component" value="Unassembled WGS sequence"/>
</dbReference>
<dbReference type="Pfam" id="PF17170">
    <property type="entry name" value="DUF5128"/>
    <property type="match status" value="1"/>
</dbReference>
<dbReference type="InterPro" id="IPR001258">
    <property type="entry name" value="NHL_repeat"/>
</dbReference>
<organism evidence="3 4">
    <name type="scientific">Oopsacas minuta</name>
    <dbReference type="NCBI Taxonomy" id="111878"/>
    <lineage>
        <taxon>Eukaryota</taxon>
        <taxon>Metazoa</taxon>
        <taxon>Porifera</taxon>
        <taxon>Hexactinellida</taxon>
        <taxon>Hexasterophora</taxon>
        <taxon>Lyssacinosida</taxon>
        <taxon>Leucopsacidae</taxon>
        <taxon>Oopsacas</taxon>
    </lineage>
</organism>
<evidence type="ECO:0000256" key="2">
    <source>
        <dbReference type="PROSITE-ProRule" id="PRU00504"/>
    </source>
</evidence>
<dbReference type="InterPro" id="IPR015943">
    <property type="entry name" value="WD40/YVTN_repeat-like_dom_sf"/>
</dbReference>
<dbReference type="PROSITE" id="PS51125">
    <property type="entry name" value="NHL"/>
    <property type="match status" value="1"/>
</dbReference>
<keyword evidence="4" id="KW-1185">Reference proteome</keyword>
<evidence type="ECO:0000256" key="1">
    <source>
        <dbReference type="ARBA" id="ARBA00022737"/>
    </source>
</evidence>
<dbReference type="GO" id="GO:0043161">
    <property type="term" value="P:proteasome-mediated ubiquitin-dependent protein catabolic process"/>
    <property type="evidence" value="ECO:0007669"/>
    <property type="project" value="TreeGrafter"/>
</dbReference>
<gene>
    <name evidence="3" type="ORF">LOD99_12368</name>
</gene>
<accession>A0AAV7JEZ7</accession>
<dbReference type="GO" id="GO:0061630">
    <property type="term" value="F:ubiquitin protein ligase activity"/>
    <property type="evidence" value="ECO:0007669"/>
    <property type="project" value="TreeGrafter"/>
</dbReference>
<comment type="caution">
    <text evidence="3">The sequence shown here is derived from an EMBL/GenBank/DDBJ whole genome shotgun (WGS) entry which is preliminary data.</text>
</comment>
<dbReference type="Gene3D" id="2.120.10.30">
    <property type="entry name" value="TolB, C-terminal domain"/>
    <property type="match status" value="1"/>
</dbReference>
<proteinExistence type="predicted"/>
<dbReference type="Gene3D" id="2.130.10.10">
    <property type="entry name" value="YVTN repeat-like/Quinoprotein amine dehydrogenase"/>
    <property type="match status" value="1"/>
</dbReference>
<dbReference type="GO" id="GO:0000209">
    <property type="term" value="P:protein polyubiquitination"/>
    <property type="evidence" value="ECO:0007669"/>
    <property type="project" value="TreeGrafter"/>
</dbReference>
<feature type="repeat" description="NHL" evidence="2">
    <location>
        <begin position="180"/>
        <end position="221"/>
    </location>
</feature>
<dbReference type="InterPro" id="IPR011047">
    <property type="entry name" value="Quinoprotein_ADH-like_sf"/>
</dbReference>
<evidence type="ECO:0000313" key="3">
    <source>
        <dbReference type="EMBL" id="KAI6647372.1"/>
    </source>
</evidence>